<reference evidence="2" key="1">
    <citation type="submission" date="2022-10" db="EMBL/GenBank/DDBJ databases">
        <title>The complete genomes of actinobacterial strains from the NBC collection.</title>
        <authorList>
            <person name="Joergensen T.S."/>
            <person name="Alvarez Arevalo M."/>
            <person name="Sterndorff E.B."/>
            <person name="Faurdal D."/>
            <person name="Vuksanovic O."/>
            <person name="Mourched A.-S."/>
            <person name="Charusanti P."/>
            <person name="Shaw S."/>
            <person name="Blin K."/>
            <person name="Weber T."/>
        </authorList>
    </citation>
    <scope>NUCLEOTIDE SEQUENCE</scope>
    <source>
        <strain evidence="2">NBC 00180</strain>
    </source>
</reference>
<dbReference type="EMBL" id="CP108140">
    <property type="protein sequence ID" value="WTP88760.1"/>
    <property type="molecule type" value="Genomic_DNA"/>
</dbReference>
<evidence type="ECO:0008006" key="3">
    <source>
        <dbReference type="Google" id="ProtNLM"/>
    </source>
</evidence>
<keyword evidence="1" id="KW-0812">Transmembrane</keyword>
<feature type="transmembrane region" description="Helical" evidence="1">
    <location>
        <begin position="34"/>
        <end position="58"/>
    </location>
</feature>
<sequence>MSSSGGGSVTRVQRLGQVLAGIRSELLDAVGLGLLATAAFTWSVTAGFVAAGLAVLALNWRLNEGRG</sequence>
<organism evidence="2">
    <name type="scientific">Streptomyces sp. NBC_00180</name>
    <dbReference type="NCBI Taxonomy" id="2903632"/>
    <lineage>
        <taxon>Bacteria</taxon>
        <taxon>Bacillati</taxon>
        <taxon>Actinomycetota</taxon>
        <taxon>Actinomycetes</taxon>
        <taxon>Kitasatosporales</taxon>
        <taxon>Streptomycetaceae</taxon>
        <taxon>Streptomyces</taxon>
    </lineage>
</organism>
<proteinExistence type="predicted"/>
<evidence type="ECO:0000313" key="2">
    <source>
        <dbReference type="EMBL" id="WTP88760.1"/>
    </source>
</evidence>
<keyword evidence="1" id="KW-1133">Transmembrane helix</keyword>
<accession>A0AAU1I3F3</accession>
<evidence type="ECO:0000256" key="1">
    <source>
        <dbReference type="SAM" id="Phobius"/>
    </source>
</evidence>
<protein>
    <recommendedName>
        <fullName evidence="3">MFS transporter</fullName>
    </recommendedName>
</protein>
<name>A0AAU1I3F3_9ACTN</name>
<dbReference type="AlphaFoldDB" id="A0AAU1I3F3"/>
<gene>
    <name evidence="2" type="ORF">OG477_26930</name>
</gene>
<keyword evidence="1" id="KW-0472">Membrane</keyword>